<keyword evidence="13" id="KW-1185">Reference proteome</keyword>
<dbReference type="FunFam" id="3.40.50.300:FF:000221">
    <property type="entry name" value="Multidrug ABC transporter ATP-binding protein"/>
    <property type="match status" value="1"/>
</dbReference>
<dbReference type="PROSITE" id="PS50929">
    <property type="entry name" value="ABC_TM1F"/>
    <property type="match status" value="1"/>
</dbReference>
<sequence>MKMFKKLLRQIPEAKYYLAIIIVIGSVAGSLIIWQDYNLSYVVSGVFLDARHMQQVWPPLLLLLTIILIRALLTWGNTWLANRLAGRLKINMRARLLTHIFSAGPAYTRGERSGELINTIVEGVEALDPYFSQYLPQAFLSCIIPVVIFFVVLRTDLPSGIILLIMTPILLFLMAMAGMMAGAETKKHWSALSVMSAAFLDAVQGLTTLKLLGRSEEQASEVQRVSDDFRQTTMRTLRIAFFSSFVLEECATISTAIVAVEVGLRLLIGNMSFFTALFVLLLAPEFFQPLRLLATKYHAGMTGSVAVQRIIEILETPAPIDTSLVIEHGSKETMEPTPFTWDTIRLENISYSYDGQRHALHDVSFQIDAGLKIALIGPSGAGKSTLVQILLRFIDVDEGSILVGDQPLQDIERATWREQVAWVPQHPYLFNATIEQNIRLGCASATMEQVVEAARSAHADEFIRHLPQGYQTIIGERGARLSGGEAQRISLARAFLKQAPLVILDEVTSYLDAENETQILDAIIHLQQGRTILVIAHRLRTVLDADQIIVLDKGRLAARGNHRTLLQESKMYQQLLMSYQTTERMDREG</sequence>
<keyword evidence="5" id="KW-0547">Nucleotide-binding</keyword>
<dbReference type="PANTHER" id="PTHR24221">
    <property type="entry name" value="ATP-BINDING CASSETTE SUB-FAMILY B"/>
    <property type="match status" value="1"/>
</dbReference>
<dbReference type="InterPro" id="IPR014216">
    <property type="entry name" value="ABC_transptr_CydD"/>
</dbReference>
<evidence type="ECO:0000256" key="9">
    <source>
        <dbReference type="SAM" id="Phobius"/>
    </source>
</evidence>
<dbReference type="PROSITE" id="PS00211">
    <property type="entry name" value="ABC_TRANSPORTER_1"/>
    <property type="match status" value="1"/>
</dbReference>
<keyword evidence="2" id="KW-0813">Transport</keyword>
<dbReference type="InterPro" id="IPR011527">
    <property type="entry name" value="ABC1_TM_dom"/>
</dbReference>
<evidence type="ECO:0000256" key="8">
    <source>
        <dbReference type="ARBA" id="ARBA00023136"/>
    </source>
</evidence>
<dbReference type="Proteomes" id="UP000287224">
    <property type="component" value="Unassembled WGS sequence"/>
</dbReference>
<accession>A0A401Z9B6</accession>
<dbReference type="InterPro" id="IPR039421">
    <property type="entry name" value="Type_1_exporter"/>
</dbReference>
<dbReference type="GO" id="GO:0016887">
    <property type="term" value="F:ATP hydrolysis activity"/>
    <property type="evidence" value="ECO:0007669"/>
    <property type="project" value="InterPro"/>
</dbReference>
<feature type="transmembrane region" description="Helical" evidence="9">
    <location>
        <begin position="160"/>
        <end position="183"/>
    </location>
</feature>
<dbReference type="CDD" id="cd18584">
    <property type="entry name" value="ABC_6TM_AarD_CydD"/>
    <property type="match status" value="1"/>
</dbReference>
<keyword evidence="3" id="KW-1003">Cell membrane</keyword>
<comment type="subcellular location">
    <subcellularLocation>
        <location evidence="1">Cell membrane</location>
        <topology evidence="1">Multi-pass membrane protein</topology>
    </subcellularLocation>
</comment>
<dbReference type="Gene3D" id="3.40.50.300">
    <property type="entry name" value="P-loop containing nucleotide triphosphate hydrolases"/>
    <property type="match status" value="1"/>
</dbReference>
<dbReference type="GO" id="GO:0140359">
    <property type="term" value="F:ABC-type transporter activity"/>
    <property type="evidence" value="ECO:0007669"/>
    <property type="project" value="InterPro"/>
</dbReference>
<dbReference type="Pfam" id="PF00664">
    <property type="entry name" value="ABC_membrane"/>
    <property type="match status" value="1"/>
</dbReference>
<feature type="transmembrane region" description="Helical" evidence="9">
    <location>
        <begin position="16"/>
        <end position="37"/>
    </location>
</feature>
<proteinExistence type="predicted"/>
<protein>
    <submittedName>
        <fullName evidence="12">Thiol reductant ABC exporter subunit CydD</fullName>
    </submittedName>
</protein>
<dbReference type="GO" id="GO:0042883">
    <property type="term" value="P:cysteine transport"/>
    <property type="evidence" value="ECO:0007669"/>
    <property type="project" value="InterPro"/>
</dbReference>
<name>A0A401Z9B6_9CHLR</name>
<dbReference type="PROSITE" id="PS50893">
    <property type="entry name" value="ABC_TRANSPORTER_2"/>
    <property type="match status" value="1"/>
</dbReference>
<dbReference type="InterPro" id="IPR017871">
    <property type="entry name" value="ABC_transporter-like_CS"/>
</dbReference>
<dbReference type="RefSeq" id="WP_218030822.1">
    <property type="nucleotide sequence ID" value="NZ_BIFQ01000001.1"/>
</dbReference>
<keyword evidence="7 9" id="KW-1133">Transmembrane helix</keyword>
<feature type="domain" description="ABC transmembrane type-1" evidence="11">
    <location>
        <begin position="19"/>
        <end position="302"/>
    </location>
</feature>
<organism evidence="12 13">
    <name type="scientific">Dictyobacter aurantiacus</name>
    <dbReference type="NCBI Taxonomy" id="1936993"/>
    <lineage>
        <taxon>Bacteria</taxon>
        <taxon>Bacillati</taxon>
        <taxon>Chloroflexota</taxon>
        <taxon>Ktedonobacteria</taxon>
        <taxon>Ktedonobacterales</taxon>
        <taxon>Dictyobacteraceae</taxon>
        <taxon>Dictyobacter</taxon>
    </lineage>
</organism>
<evidence type="ECO:0000256" key="7">
    <source>
        <dbReference type="ARBA" id="ARBA00022989"/>
    </source>
</evidence>
<evidence type="ECO:0000256" key="3">
    <source>
        <dbReference type="ARBA" id="ARBA00022475"/>
    </source>
</evidence>
<dbReference type="AlphaFoldDB" id="A0A401Z9B6"/>
<dbReference type="GO" id="GO:0005524">
    <property type="term" value="F:ATP binding"/>
    <property type="evidence" value="ECO:0007669"/>
    <property type="project" value="UniProtKB-KW"/>
</dbReference>
<reference evidence="13" key="1">
    <citation type="submission" date="2018-12" db="EMBL/GenBank/DDBJ databases">
        <title>Tengunoibacter tsumagoiensis gen. nov., sp. nov., Dictyobacter kobayashii sp. nov., D. alpinus sp. nov., and D. joshuensis sp. nov. and description of Dictyobacteraceae fam. nov. within the order Ktedonobacterales isolated from Tengu-no-mugimeshi.</title>
        <authorList>
            <person name="Wang C.M."/>
            <person name="Zheng Y."/>
            <person name="Sakai Y."/>
            <person name="Toyoda A."/>
            <person name="Minakuchi Y."/>
            <person name="Abe K."/>
            <person name="Yokota A."/>
            <person name="Yabe S."/>
        </authorList>
    </citation>
    <scope>NUCLEOTIDE SEQUENCE [LARGE SCALE GENOMIC DNA]</scope>
    <source>
        <strain evidence="13">S-27</strain>
    </source>
</reference>
<dbReference type="InterPro" id="IPR003593">
    <property type="entry name" value="AAA+_ATPase"/>
</dbReference>
<dbReference type="InterPro" id="IPR036640">
    <property type="entry name" value="ABC1_TM_sf"/>
</dbReference>
<feature type="transmembrane region" description="Helical" evidence="9">
    <location>
        <begin position="134"/>
        <end position="153"/>
    </location>
</feature>
<dbReference type="Pfam" id="PF00005">
    <property type="entry name" value="ABC_tran"/>
    <property type="match status" value="1"/>
</dbReference>
<evidence type="ECO:0000259" key="10">
    <source>
        <dbReference type="PROSITE" id="PS50893"/>
    </source>
</evidence>
<keyword evidence="4 9" id="KW-0812">Transmembrane</keyword>
<dbReference type="Gene3D" id="1.20.1560.10">
    <property type="entry name" value="ABC transporter type 1, transmembrane domain"/>
    <property type="match status" value="1"/>
</dbReference>
<feature type="transmembrane region" description="Helical" evidence="9">
    <location>
        <begin position="57"/>
        <end position="80"/>
    </location>
</feature>
<dbReference type="InterPro" id="IPR027417">
    <property type="entry name" value="P-loop_NTPase"/>
</dbReference>
<dbReference type="NCBIfam" id="TIGR02857">
    <property type="entry name" value="CydD"/>
    <property type="match status" value="1"/>
</dbReference>
<dbReference type="GO" id="GO:0005886">
    <property type="term" value="C:plasma membrane"/>
    <property type="evidence" value="ECO:0007669"/>
    <property type="project" value="UniProtKB-SubCell"/>
</dbReference>
<dbReference type="SMART" id="SM00382">
    <property type="entry name" value="AAA"/>
    <property type="match status" value="1"/>
</dbReference>
<dbReference type="InterPro" id="IPR003439">
    <property type="entry name" value="ABC_transporter-like_ATP-bd"/>
</dbReference>
<keyword evidence="8 9" id="KW-0472">Membrane</keyword>
<evidence type="ECO:0000256" key="4">
    <source>
        <dbReference type="ARBA" id="ARBA00022692"/>
    </source>
</evidence>
<evidence type="ECO:0000313" key="13">
    <source>
        <dbReference type="Proteomes" id="UP000287224"/>
    </source>
</evidence>
<feature type="domain" description="ABC transporter" evidence="10">
    <location>
        <begin position="344"/>
        <end position="578"/>
    </location>
</feature>
<dbReference type="EMBL" id="BIFQ01000001">
    <property type="protein sequence ID" value="GCE03396.1"/>
    <property type="molecule type" value="Genomic_DNA"/>
</dbReference>
<evidence type="ECO:0000256" key="2">
    <source>
        <dbReference type="ARBA" id="ARBA00022448"/>
    </source>
</evidence>
<dbReference type="SUPFAM" id="SSF90123">
    <property type="entry name" value="ABC transporter transmembrane region"/>
    <property type="match status" value="1"/>
</dbReference>
<evidence type="ECO:0000313" key="12">
    <source>
        <dbReference type="EMBL" id="GCE03396.1"/>
    </source>
</evidence>
<keyword evidence="6" id="KW-0067">ATP-binding</keyword>
<feature type="transmembrane region" description="Helical" evidence="9">
    <location>
        <begin position="266"/>
        <end position="287"/>
    </location>
</feature>
<comment type="caution">
    <text evidence="12">The sequence shown here is derived from an EMBL/GenBank/DDBJ whole genome shotgun (WGS) entry which is preliminary data.</text>
</comment>
<evidence type="ECO:0000259" key="11">
    <source>
        <dbReference type="PROSITE" id="PS50929"/>
    </source>
</evidence>
<evidence type="ECO:0000256" key="1">
    <source>
        <dbReference type="ARBA" id="ARBA00004651"/>
    </source>
</evidence>
<gene>
    <name evidence="12" type="ORF">KDAU_07250</name>
</gene>
<dbReference type="SUPFAM" id="SSF52540">
    <property type="entry name" value="P-loop containing nucleoside triphosphate hydrolases"/>
    <property type="match status" value="1"/>
</dbReference>
<evidence type="ECO:0000256" key="5">
    <source>
        <dbReference type="ARBA" id="ARBA00022741"/>
    </source>
</evidence>
<evidence type="ECO:0000256" key="6">
    <source>
        <dbReference type="ARBA" id="ARBA00022840"/>
    </source>
</evidence>
<dbReference type="PANTHER" id="PTHR24221:SF590">
    <property type="entry name" value="COMPONENT LINKED WITH THE ASSEMBLY OF CYTOCHROME' TRANSPORT TRANSMEMBRANE ATP-BINDING PROTEIN ABC TRANSPORTER CYDD-RELATED"/>
    <property type="match status" value="1"/>
</dbReference>